<evidence type="ECO:0000313" key="12">
    <source>
        <dbReference type="EMBL" id="MDT0594244.1"/>
    </source>
</evidence>
<evidence type="ECO:0000256" key="2">
    <source>
        <dbReference type="ARBA" id="ARBA00005551"/>
    </source>
</evidence>
<keyword evidence="4" id="KW-0050">Antiport</keyword>
<evidence type="ECO:0000256" key="9">
    <source>
        <dbReference type="SAM" id="Phobius"/>
    </source>
</evidence>
<dbReference type="Pfam" id="PF00999">
    <property type="entry name" value="Na_H_Exchanger"/>
    <property type="match status" value="1"/>
</dbReference>
<feature type="transmembrane region" description="Helical" evidence="9">
    <location>
        <begin position="47"/>
        <end position="66"/>
    </location>
</feature>
<evidence type="ECO:0000313" key="13">
    <source>
        <dbReference type="Proteomes" id="UP001253545"/>
    </source>
</evidence>
<evidence type="ECO:0000256" key="1">
    <source>
        <dbReference type="ARBA" id="ARBA00004141"/>
    </source>
</evidence>
<feature type="transmembrane region" description="Helical" evidence="9">
    <location>
        <begin position="197"/>
        <end position="216"/>
    </location>
</feature>
<evidence type="ECO:0000259" key="10">
    <source>
        <dbReference type="Pfam" id="PF00999"/>
    </source>
</evidence>
<sequence length="527" mass="57964">MEFILLLVAFVLGFGCKLINMPPLIGYLVAGFCLHMLGYSSNPQLEQLANLGITIMLFTIGLKLNIKDLIKAEIWFSSILHGLSWLVASGAIFIVFITLSLPFFTGLDWQQTALIAFALSFSSTVCVVKILEESGERNTRHGKIAIGILVMQDIFAVLFLVASTGKLPSIYALALFLLIPCVPVLRKLLEKAGHGELLPLSGFIFALGGYYLFELVGVKGDLGALIVGMLLAPSFKATELSKSLLSFKDLFLIGFFLTIGLSGLPSFEMTFIAILITITLPLKYALFFFILTKLKLRVRTAFLTSLVMSNFSEFGLIVVNVAVGIGLLTQEWLIIMAMSMSFSFVITSLMYKHSHDTYTSFKDKLKGFESSTVLSEDQYPCMKNAEVLVVGMGRVGKGALSALHKKLDNKVWGMDADSEKVSSMPEFKQNTIVGDGENIDLWENLDTTNIKLVLLALPSIEDSSNITTQLRSSDYKGQIAAIARYEDEVAPLLSKGVDKVFNFFTDAGYGFADESIELLQSQSQYKT</sequence>
<dbReference type="EMBL" id="JAVRHX010000001">
    <property type="protein sequence ID" value="MDT0594244.1"/>
    <property type="molecule type" value="Genomic_DNA"/>
</dbReference>
<comment type="caution">
    <text evidence="12">The sequence shown here is derived from an EMBL/GenBank/DDBJ whole genome shotgun (WGS) entry which is preliminary data.</text>
</comment>
<dbReference type="Proteomes" id="UP001253545">
    <property type="component" value="Unassembled WGS sequence"/>
</dbReference>
<keyword evidence="8 9" id="KW-0472">Membrane</keyword>
<dbReference type="Pfam" id="PF02254">
    <property type="entry name" value="TrkA_N"/>
    <property type="match status" value="1"/>
</dbReference>
<comment type="subcellular location">
    <subcellularLocation>
        <location evidence="1">Membrane</location>
        <topology evidence="1">Multi-pass membrane protein</topology>
    </subcellularLocation>
</comment>
<feature type="transmembrane region" description="Helical" evidence="9">
    <location>
        <begin position="273"/>
        <end position="291"/>
    </location>
</feature>
<evidence type="ECO:0000256" key="5">
    <source>
        <dbReference type="ARBA" id="ARBA00022692"/>
    </source>
</evidence>
<evidence type="ECO:0000259" key="11">
    <source>
        <dbReference type="Pfam" id="PF02254"/>
    </source>
</evidence>
<feature type="domain" description="RCK N-terminal" evidence="11">
    <location>
        <begin position="387"/>
        <end position="502"/>
    </location>
</feature>
<organism evidence="12 13">
    <name type="scientific">Glaciecola petra</name>
    <dbReference type="NCBI Taxonomy" id="3075602"/>
    <lineage>
        <taxon>Bacteria</taxon>
        <taxon>Pseudomonadati</taxon>
        <taxon>Pseudomonadota</taxon>
        <taxon>Gammaproteobacteria</taxon>
        <taxon>Alteromonadales</taxon>
        <taxon>Alteromonadaceae</taxon>
        <taxon>Glaciecola</taxon>
    </lineage>
</organism>
<accession>A0ABU2ZRM2</accession>
<dbReference type="InterPro" id="IPR003148">
    <property type="entry name" value="RCK_N"/>
</dbReference>
<evidence type="ECO:0000256" key="4">
    <source>
        <dbReference type="ARBA" id="ARBA00022449"/>
    </source>
</evidence>
<proteinExistence type="inferred from homology"/>
<comment type="similarity">
    <text evidence="2">Belongs to the monovalent cation:proton antiporter 2 (CPA2) transporter (TC 2.A.37) family.</text>
</comment>
<keyword evidence="3" id="KW-0813">Transport</keyword>
<feature type="domain" description="Cation/H+ exchanger transmembrane" evidence="10">
    <location>
        <begin position="7"/>
        <end position="350"/>
    </location>
</feature>
<evidence type="ECO:0000256" key="8">
    <source>
        <dbReference type="ARBA" id="ARBA00023136"/>
    </source>
</evidence>
<feature type="transmembrane region" description="Helical" evidence="9">
    <location>
        <begin position="78"/>
        <end position="101"/>
    </location>
</feature>
<dbReference type="PANTHER" id="PTHR42751">
    <property type="entry name" value="SODIUM/HYDROGEN EXCHANGER FAMILY/TRKA DOMAIN PROTEIN"/>
    <property type="match status" value="1"/>
</dbReference>
<keyword evidence="6 9" id="KW-1133">Transmembrane helix</keyword>
<evidence type="ECO:0000256" key="3">
    <source>
        <dbReference type="ARBA" id="ARBA00022448"/>
    </source>
</evidence>
<reference evidence="12 13" key="1">
    <citation type="submission" date="2023-09" db="EMBL/GenBank/DDBJ databases">
        <authorList>
            <person name="Rey-Velasco X."/>
        </authorList>
    </citation>
    <scope>NUCLEOTIDE SEQUENCE [LARGE SCALE GENOMIC DNA]</scope>
    <source>
        <strain evidence="12 13">P117</strain>
    </source>
</reference>
<keyword evidence="5 9" id="KW-0812">Transmembrane</keyword>
<dbReference type="Gene3D" id="1.20.1530.20">
    <property type="match status" value="1"/>
</dbReference>
<feature type="transmembrane region" description="Helical" evidence="9">
    <location>
        <begin position="303"/>
        <end position="326"/>
    </location>
</feature>
<feature type="transmembrane region" description="Helical" evidence="9">
    <location>
        <begin position="113"/>
        <end position="132"/>
    </location>
</feature>
<name>A0ABU2ZRM2_9ALTE</name>
<keyword evidence="13" id="KW-1185">Reference proteome</keyword>
<dbReference type="InterPro" id="IPR006153">
    <property type="entry name" value="Cation/H_exchanger_TM"/>
</dbReference>
<feature type="transmembrane region" description="Helical" evidence="9">
    <location>
        <begin position="144"/>
        <end position="162"/>
    </location>
</feature>
<dbReference type="PANTHER" id="PTHR42751:SF1">
    <property type="entry name" value="CATION_PROTON ANTIPORTER YBAL-RELATED"/>
    <property type="match status" value="1"/>
</dbReference>
<protein>
    <submittedName>
        <fullName evidence="12">Cation:proton antiporter</fullName>
    </submittedName>
</protein>
<dbReference type="SUPFAM" id="SSF51735">
    <property type="entry name" value="NAD(P)-binding Rossmann-fold domains"/>
    <property type="match status" value="1"/>
</dbReference>
<gene>
    <name evidence="12" type="ORF">RM552_05255</name>
</gene>
<evidence type="ECO:0000256" key="6">
    <source>
        <dbReference type="ARBA" id="ARBA00022989"/>
    </source>
</evidence>
<feature type="transmembrane region" description="Helical" evidence="9">
    <location>
        <begin position="168"/>
        <end position="185"/>
    </location>
</feature>
<dbReference type="RefSeq" id="WP_311367724.1">
    <property type="nucleotide sequence ID" value="NZ_JAVRHX010000001.1"/>
</dbReference>
<keyword evidence="7" id="KW-0406">Ion transport</keyword>
<dbReference type="Gene3D" id="3.40.50.720">
    <property type="entry name" value="NAD(P)-binding Rossmann-like Domain"/>
    <property type="match status" value="1"/>
</dbReference>
<dbReference type="InterPro" id="IPR038770">
    <property type="entry name" value="Na+/solute_symporter_sf"/>
</dbReference>
<dbReference type="InterPro" id="IPR036291">
    <property type="entry name" value="NAD(P)-bd_dom_sf"/>
</dbReference>
<evidence type="ECO:0000256" key="7">
    <source>
        <dbReference type="ARBA" id="ARBA00023065"/>
    </source>
</evidence>